<organism evidence="2 3">
    <name type="scientific">Larimichthys crocea</name>
    <name type="common">Large yellow croaker</name>
    <name type="synonym">Pseudosciaena crocea</name>
    <dbReference type="NCBI Taxonomy" id="215358"/>
    <lineage>
        <taxon>Eukaryota</taxon>
        <taxon>Metazoa</taxon>
        <taxon>Chordata</taxon>
        <taxon>Craniata</taxon>
        <taxon>Vertebrata</taxon>
        <taxon>Euteleostomi</taxon>
        <taxon>Actinopterygii</taxon>
        <taxon>Neopterygii</taxon>
        <taxon>Teleostei</taxon>
        <taxon>Neoteleostei</taxon>
        <taxon>Acanthomorphata</taxon>
        <taxon>Eupercaria</taxon>
        <taxon>Sciaenidae</taxon>
        <taxon>Larimichthys</taxon>
    </lineage>
</organism>
<keyword evidence="3" id="KW-1185">Reference proteome</keyword>
<reference evidence="2 3" key="1">
    <citation type="submission" date="2019-07" db="EMBL/GenBank/DDBJ databases">
        <title>Chromosome genome assembly for large yellow croaker.</title>
        <authorList>
            <person name="Xiao S."/>
        </authorList>
    </citation>
    <scope>NUCLEOTIDE SEQUENCE [LARGE SCALE GENOMIC DNA]</scope>
    <source>
        <strain evidence="2">JMULYC20181020</strain>
        <tissue evidence="2">Muscle</tissue>
    </source>
</reference>
<evidence type="ECO:0000313" key="2">
    <source>
        <dbReference type="EMBL" id="KAE8282147.1"/>
    </source>
</evidence>
<name>A0A6G0HST5_LARCR</name>
<evidence type="ECO:0000313" key="3">
    <source>
        <dbReference type="Proteomes" id="UP000424527"/>
    </source>
</evidence>
<protein>
    <submittedName>
        <fullName evidence="2">Dynein heavy chain 3, axonemal Axonemal beta dynein heavy chain 3</fullName>
    </submittedName>
</protein>
<evidence type="ECO:0000256" key="1">
    <source>
        <dbReference type="SAM" id="MobiDB-lite"/>
    </source>
</evidence>
<dbReference type="Proteomes" id="UP000424527">
    <property type="component" value="Unassembled WGS sequence"/>
</dbReference>
<accession>A0A6G0HST5</accession>
<feature type="region of interest" description="Disordered" evidence="1">
    <location>
        <begin position="1"/>
        <end position="29"/>
    </location>
</feature>
<dbReference type="AlphaFoldDB" id="A0A6G0HST5"/>
<gene>
    <name evidence="2" type="ORF">D5F01_LYC19542</name>
</gene>
<sequence length="151" mass="17013">MERLKEMEDDSIYNMSQSRGYSVPPPLPKTCDAQPSELYQIVMRHSHYPPILQTSSWTLAVPFKEQHLHRTPSECIGSNYSPRAQALKLVNLRTGDTLSANPRQNRQGLHIFHLEGNKQLHQGKGIDLLILHSHLGQGLHQEAFAFPAAGL</sequence>
<dbReference type="EMBL" id="REGW02000019">
    <property type="protein sequence ID" value="KAE8282147.1"/>
    <property type="molecule type" value="Genomic_DNA"/>
</dbReference>
<proteinExistence type="predicted"/>
<comment type="caution">
    <text evidence="2">The sequence shown here is derived from an EMBL/GenBank/DDBJ whole genome shotgun (WGS) entry which is preliminary data.</text>
</comment>